<dbReference type="InterPro" id="IPR036526">
    <property type="entry name" value="C-N_Hydrolase_sf"/>
</dbReference>
<proteinExistence type="predicted"/>
<dbReference type="SUPFAM" id="SSF56317">
    <property type="entry name" value="Carbon-nitrogen hydrolase"/>
    <property type="match status" value="1"/>
</dbReference>
<protein>
    <submittedName>
        <fullName evidence="1">Uncharacterized protein</fullName>
    </submittedName>
</protein>
<dbReference type="EMBL" id="RXOE01000002">
    <property type="protein sequence ID" value="RTQ35534.1"/>
    <property type="molecule type" value="Genomic_DNA"/>
</dbReference>
<sequence length="185" mass="20811">MGYIVYRATKDQAVYDELSSIGTSSMVLAHRAVGNRLWFLAQTRAGEHAGRKWIGLTLIDSRRGEVAVKSMDETVGPYYFDCPLSFLDRADAPVGPHAGPWREKVREFHANRAARRAAIREGLSVMYDGQVYELRRSLGRRGWEVLREDGVILRMKARQLWQATVLPARASVPTLVQAIEARAQA</sequence>
<dbReference type="Proteomes" id="UP000267418">
    <property type="component" value="Unassembled WGS sequence"/>
</dbReference>
<evidence type="ECO:0000313" key="1">
    <source>
        <dbReference type="EMBL" id="RTQ35534.1"/>
    </source>
</evidence>
<dbReference type="AlphaFoldDB" id="A0A431TP83"/>
<accession>A0A431TP83</accession>
<name>A0A431TP83_9BURK</name>
<reference evidence="1 2" key="1">
    <citation type="submission" date="2018-12" db="EMBL/GenBank/DDBJ databases">
        <title>The genome of Variovorax gossypii DSM 100435.</title>
        <authorList>
            <person name="Gao J."/>
            <person name="Sun J."/>
        </authorList>
    </citation>
    <scope>NUCLEOTIDE SEQUENCE [LARGE SCALE GENOMIC DNA]</scope>
    <source>
        <strain evidence="1 2">DSM 100435</strain>
    </source>
</reference>
<dbReference type="RefSeq" id="WP_126470795.1">
    <property type="nucleotide sequence ID" value="NZ_RXOE01000002.1"/>
</dbReference>
<comment type="caution">
    <text evidence="1">The sequence shown here is derived from an EMBL/GenBank/DDBJ whole genome shotgun (WGS) entry which is preliminary data.</text>
</comment>
<dbReference type="OrthoDB" id="8561213at2"/>
<organism evidence="1 2">
    <name type="scientific">Variovorax gossypii</name>
    <dbReference type="NCBI Taxonomy" id="1679495"/>
    <lineage>
        <taxon>Bacteria</taxon>
        <taxon>Pseudomonadati</taxon>
        <taxon>Pseudomonadota</taxon>
        <taxon>Betaproteobacteria</taxon>
        <taxon>Burkholderiales</taxon>
        <taxon>Comamonadaceae</taxon>
        <taxon>Variovorax</taxon>
    </lineage>
</organism>
<gene>
    <name evidence="1" type="ORF">EJP69_14345</name>
</gene>
<keyword evidence="2" id="KW-1185">Reference proteome</keyword>
<evidence type="ECO:0000313" key="2">
    <source>
        <dbReference type="Proteomes" id="UP000267418"/>
    </source>
</evidence>